<dbReference type="Proteomes" id="UP000516065">
    <property type="component" value="Segment"/>
</dbReference>
<dbReference type="Pfam" id="PF13671">
    <property type="entry name" value="AAA_33"/>
    <property type="match status" value="1"/>
</dbReference>
<dbReference type="InterPro" id="IPR036412">
    <property type="entry name" value="HAD-like_sf"/>
</dbReference>
<protein>
    <submittedName>
        <fullName evidence="2">Polynucleotide kinase</fullName>
    </submittedName>
</protein>
<dbReference type="GeneID" id="70081020"/>
<keyword evidence="2" id="KW-0808">Transferase</keyword>
<dbReference type="Gene3D" id="3.40.50.1000">
    <property type="entry name" value="HAD superfamily/HAD-like"/>
    <property type="match status" value="1"/>
</dbReference>
<keyword evidence="3" id="KW-1185">Reference proteome</keyword>
<evidence type="ECO:0000259" key="1">
    <source>
        <dbReference type="Pfam" id="PF25109"/>
    </source>
</evidence>
<dbReference type="Gene3D" id="3.40.50.300">
    <property type="entry name" value="P-loop containing nucleotide triphosphate hydrolases"/>
    <property type="match status" value="1"/>
</dbReference>
<dbReference type="KEGG" id="vg:70081020"/>
<sequence length="310" mass="35200">MTFLVAMRGLPGSGKTTRAREIAKETGAVVVGRDFERFQMFGEWWTGKNEHENAVTVALNAKVRALLKDDQSVVVDNTHVQLRLLKAWAKIASECGATFHVEDVKTPVETCLYRDMQRQANGERWVGEDVINRMAKQINWGQIKPVPPIIVEPLRYQETPWDADAAIIVDIDGTLAHMREVNGTVRSPYDYSRVHEDAADPTIVGIVYDYKNALNGTVIVCSGRDDDCRDVTEQWLKSHNIPFDMLLMRPADARDANGNKLPDWVVKYNLFNEHIRGQYAIDYVLDDRNQVVNMWRALGLKCLQVQPGDF</sequence>
<dbReference type="EMBL" id="MT684599">
    <property type="protein sequence ID" value="QNN99426.1"/>
    <property type="molecule type" value="Genomic_DNA"/>
</dbReference>
<dbReference type="SUPFAM" id="SSF56784">
    <property type="entry name" value="HAD-like"/>
    <property type="match status" value="1"/>
</dbReference>
<reference evidence="2 3" key="1">
    <citation type="submission" date="2020-06" db="EMBL/GenBank/DDBJ databases">
        <authorList>
            <person name="Aidoo V.A."/>
            <person name="Attix H.E."/>
            <person name="Centeno C.A."/>
            <person name="Hollingsworth J.S."/>
            <person name="Humbert W.S."/>
            <person name="Martinez-Aguilar E."/>
            <person name="Richter E.A."/>
            <person name="Smith D.M."/>
            <person name="Thoma A.L."/>
            <person name="Troup B.R."/>
            <person name="Watkins V.C."/>
            <person name="Brunner S."/>
            <person name="Chen S."/>
            <person name="Fogarty M.P."/>
            <person name="Merkhofer E.C."/>
            <person name="Garlena R.A."/>
            <person name="Russell D.A."/>
            <person name="Pope W.H."/>
            <person name="Jacobs-Sera D."/>
            <person name="Hatfull G.F."/>
        </authorList>
    </citation>
    <scope>NUCLEOTIDE SEQUENCE [LARGE SCALE GENOMIC DNA]</scope>
</reference>
<dbReference type="InterPro" id="IPR056782">
    <property type="entry name" value="HAD_PNKP"/>
</dbReference>
<dbReference type="Pfam" id="PF25109">
    <property type="entry name" value="HAD_PNKP"/>
    <property type="match status" value="1"/>
</dbReference>
<proteinExistence type="predicted"/>
<evidence type="ECO:0000313" key="3">
    <source>
        <dbReference type="Proteomes" id="UP000516065"/>
    </source>
</evidence>
<dbReference type="InterPro" id="IPR027417">
    <property type="entry name" value="P-loop_NTPase"/>
</dbReference>
<dbReference type="InterPro" id="IPR023214">
    <property type="entry name" value="HAD_sf"/>
</dbReference>
<dbReference type="RefSeq" id="YP_010246474.1">
    <property type="nucleotide sequence ID" value="NC_060135.1"/>
</dbReference>
<keyword evidence="2" id="KW-0418">Kinase</keyword>
<dbReference type="GO" id="GO:0016301">
    <property type="term" value="F:kinase activity"/>
    <property type="evidence" value="ECO:0007669"/>
    <property type="project" value="UniProtKB-KW"/>
</dbReference>
<gene>
    <name evidence="2" type="primary">86</name>
    <name evidence="2" type="ORF">SEA_SEPHIROTH_86</name>
</gene>
<organism evidence="2 3">
    <name type="scientific">Gordonia Phage Sephiroth</name>
    <dbReference type="NCBI Taxonomy" id="2767553"/>
    <lineage>
        <taxon>Viruses</taxon>
        <taxon>Duplodnaviria</taxon>
        <taxon>Heunggongvirae</taxon>
        <taxon>Uroviricota</taxon>
        <taxon>Caudoviricetes</taxon>
        <taxon>Deeyouvirinae</taxon>
        <taxon>Octobienvirus</taxon>
        <taxon>Octobienvirus sephiroth</taxon>
    </lineage>
</organism>
<accession>A0A7G9UZH1</accession>
<evidence type="ECO:0000313" key="2">
    <source>
        <dbReference type="EMBL" id="QNN99426.1"/>
    </source>
</evidence>
<name>A0A7G9UZH1_9CAUD</name>
<dbReference type="SUPFAM" id="SSF52540">
    <property type="entry name" value="P-loop containing nucleoside triphosphate hydrolases"/>
    <property type="match status" value="1"/>
</dbReference>
<feature type="domain" description="Polynucleotide kinase PNKP phosphatase" evidence="1">
    <location>
        <begin position="165"/>
        <end position="310"/>
    </location>
</feature>